<keyword evidence="3" id="KW-1185">Reference proteome</keyword>
<gene>
    <name evidence="2" type="ORF">PoB_007307400</name>
</gene>
<protein>
    <submittedName>
        <fullName evidence="2">Uncharacterized protein</fullName>
    </submittedName>
</protein>
<comment type="caution">
    <text evidence="2">The sequence shown here is derived from an EMBL/GenBank/DDBJ whole genome shotgun (WGS) entry which is preliminary data.</text>
</comment>
<dbReference type="AlphaFoldDB" id="A0AAV4DQT3"/>
<evidence type="ECO:0000313" key="3">
    <source>
        <dbReference type="Proteomes" id="UP000735302"/>
    </source>
</evidence>
<name>A0AAV4DQT3_9GAST</name>
<sequence>MGNIEGGEGRGKKKNGSVVITSLSHVGRCDFCRTGGEVGFVCIASPQQGDLKLSDLPSGQDAGGGTLTRDRRVPSDLKADSLSTEEKNNILDEEEMFLDLHL</sequence>
<accession>A0AAV4DQT3</accession>
<organism evidence="2 3">
    <name type="scientific">Plakobranchus ocellatus</name>
    <dbReference type="NCBI Taxonomy" id="259542"/>
    <lineage>
        <taxon>Eukaryota</taxon>
        <taxon>Metazoa</taxon>
        <taxon>Spiralia</taxon>
        <taxon>Lophotrochozoa</taxon>
        <taxon>Mollusca</taxon>
        <taxon>Gastropoda</taxon>
        <taxon>Heterobranchia</taxon>
        <taxon>Euthyneura</taxon>
        <taxon>Panpulmonata</taxon>
        <taxon>Sacoglossa</taxon>
        <taxon>Placobranchoidea</taxon>
        <taxon>Plakobranchidae</taxon>
        <taxon>Plakobranchus</taxon>
    </lineage>
</organism>
<feature type="region of interest" description="Disordered" evidence="1">
    <location>
        <begin position="49"/>
        <end position="86"/>
    </location>
</feature>
<evidence type="ECO:0000256" key="1">
    <source>
        <dbReference type="SAM" id="MobiDB-lite"/>
    </source>
</evidence>
<dbReference type="EMBL" id="BLXT01008196">
    <property type="protein sequence ID" value="GFO46569.1"/>
    <property type="molecule type" value="Genomic_DNA"/>
</dbReference>
<proteinExistence type="predicted"/>
<reference evidence="2 3" key="1">
    <citation type="journal article" date="2021" name="Elife">
        <title>Chloroplast acquisition without the gene transfer in kleptoplastic sea slugs, Plakobranchus ocellatus.</title>
        <authorList>
            <person name="Maeda T."/>
            <person name="Takahashi S."/>
            <person name="Yoshida T."/>
            <person name="Shimamura S."/>
            <person name="Takaki Y."/>
            <person name="Nagai Y."/>
            <person name="Toyoda A."/>
            <person name="Suzuki Y."/>
            <person name="Arimoto A."/>
            <person name="Ishii H."/>
            <person name="Satoh N."/>
            <person name="Nishiyama T."/>
            <person name="Hasebe M."/>
            <person name="Maruyama T."/>
            <person name="Minagawa J."/>
            <person name="Obokata J."/>
            <person name="Shigenobu S."/>
        </authorList>
    </citation>
    <scope>NUCLEOTIDE SEQUENCE [LARGE SCALE GENOMIC DNA]</scope>
</reference>
<feature type="compositionally biased region" description="Basic and acidic residues" evidence="1">
    <location>
        <begin position="68"/>
        <end position="86"/>
    </location>
</feature>
<dbReference type="Proteomes" id="UP000735302">
    <property type="component" value="Unassembled WGS sequence"/>
</dbReference>
<evidence type="ECO:0000313" key="2">
    <source>
        <dbReference type="EMBL" id="GFO46569.1"/>
    </source>
</evidence>